<evidence type="ECO:0000259" key="7">
    <source>
        <dbReference type="PROSITE" id="PS50837"/>
    </source>
</evidence>
<dbReference type="Pfam" id="PF05729">
    <property type="entry name" value="NACHT"/>
    <property type="match status" value="1"/>
</dbReference>
<comment type="subcellular location">
    <subcellularLocation>
        <location evidence="1">Cytoplasm</location>
    </subcellularLocation>
</comment>
<dbReference type="InterPro" id="IPR027417">
    <property type="entry name" value="P-loop_NTPase"/>
</dbReference>
<dbReference type="InterPro" id="IPR051261">
    <property type="entry name" value="NLR"/>
</dbReference>
<dbReference type="PANTHER" id="PTHR24106">
    <property type="entry name" value="NACHT, LRR AND CARD DOMAINS-CONTAINING"/>
    <property type="match status" value="1"/>
</dbReference>
<dbReference type="SMART" id="SM01288">
    <property type="entry name" value="FISNA"/>
    <property type="match status" value="1"/>
</dbReference>
<dbReference type="InterPro" id="IPR041267">
    <property type="entry name" value="NLRP_HD2"/>
</dbReference>
<dbReference type="SUPFAM" id="SSF52540">
    <property type="entry name" value="P-loop containing nucleoside triphosphate hydrolases"/>
    <property type="match status" value="1"/>
</dbReference>
<comment type="caution">
    <text evidence="8">The sequence shown here is derived from an EMBL/GenBank/DDBJ whole genome shotgun (WGS) entry which is preliminary data.</text>
</comment>
<dbReference type="Pfam" id="PF17776">
    <property type="entry name" value="NLRC4_HD2"/>
    <property type="match status" value="1"/>
</dbReference>
<name>A0ABD0P6D0_CIRMR</name>
<dbReference type="EMBL" id="JAMKFB020000017">
    <property type="protein sequence ID" value="KAL0169643.1"/>
    <property type="molecule type" value="Genomic_DNA"/>
</dbReference>
<evidence type="ECO:0000313" key="9">
    <source>
        <dbReference type="Proteomes" id="UP001529510"/>
    </source>
</evidence>
<dbReference type="Pfam" id="PF14484">
    <property type="entry name" value="FISNA"/>
    <property type="match status" value="1"/>
</dbReference>
<accession>A0ABD0P6D0</accession>
<feature type="non-terminal residue" evidence="8">
    <location>
        <position position="650"/>
    </location>
</feature>
<feature type="domain" description="NACHT" evidence="7">
    <location>
        <begin position="146"/>
        <end position="280"/>
    </location>
</feature>
<evidence type="ECO:0000256" key="4">
    <source>
        <dbReference type="ARBA" id="ARBA00022737"/>
    </source>
</evidence>
<keyword evidence="4" id="KW-0677">Repeat</keyword>
<dbReference type="InterPro" id="IPR029495">
    <property type="entry name" value="NACHT-assoc"/>
</dbReference>
<sequence>VKSDDVIKSVMSYLTHFVSYCRNFLGWQYLEALQTHTLLKETADSQQNSHQPVDDVLQRVRDQHKTSMKNMYESLFVGIKLEENQTPLNWIYTQLYIIEGESEGVNEEHEILQMERRPRAQDTPICYSDIFKPLHETGCEEKDKIKSVLTKGIAGIGKTVSVQKFILDWTEGKANQDVDFMFVLPFRELNLIKDYQYSLHRLLLDFHPELQDLDSEIYEKCKIVFIFDGLDESRITLMFSDNEKVCNVNESSSVGVLLSNLIRGELLPSALIWITSRPAAANQIPSKYINRVTEIHGFSEPQKEEYFRKRISDEHQASRIISHIRRSKSLHIMCHIPVFCWITATVLQNLLKLNESAEIPQTLTEMYIHFLLTQINMRNQKYDERDPEKLLKSNRRVIVKLAELAFSQLMRGNVIFYEEDLRESGIDVTDASVYSEIFKEEFVIHQRKVYSFIHLSFQQFLAAFFVFYSNVIKNKESLKLCLDGCNWNIWEYSVLLEILKAAVDKSLQSKNGHLDLFLRFLLGISLESNQRLFQDLLTHTVRSSETIMKTTKSIQSKIKGDEHYSADRCINMFLCLLEMNDQTLYREIQESVKSKNRLVNKLSPSFCSTIAYMLQISEEVLDEFDLKKYNTSDEGRRRLLPAVLNCRKAL</sequence>
<gene>
    <name evidence="8" type="ORF">M9458_034239</name>
</gene>
<dbReference type="PROSITE" id="PS50837">
    <property type="entry name" value="NACHT"/>
    <property type="match status" value="1"/>
</dbReference>
<dbReference type="InterPro" id="IPR007111">
    <property type="entry name" value="NACHT_NTPase"/>
</dbReference>
<keyword evidence="2" id="KW-0963">Cytoplasm</keyword>
<proteinExistence type="predicted"/>
<protein>
    <recommendedName>
        <fullName evidence="7">NACHT domain-containing protein</fullName>
    </recommendedName>
</protein>
<evidence type="ECO:0000256" key="5">
    <source>
        <dbReference type="ARBA" id="ARBA00022741"/>
    </source>
</evidence>
<feature type="non-terminal residue" evidence="8">
    <location>
        <position position="1"/>
    </location>
</feature>
<keyword evidence="3" id="KW-0433">Leucine-rich repeat</keyword>
<keyword evidence="5" id="KW-0547">Nucleotide-binding</keyword>
<evidence type="ECO:0000256" key="3">
    <source>
        <dbReference type="ARBA" id="ARBA00022614"/>
    </source>
</evidence>
<dbReference type="GO" id="GO:0005524">
    <property type="term" value="F:ATP binding"/>
    <property type="evidence" value="ECO:0007669"/>
    <property type="project" value="UniProtKB-KW"/>
</dbReference>
<evidence type="ECO:0000256" key="6">
    <source>
        <dbReference type="ARBA" id="ARBA00022840"/>
    </source>
</evidence>
<dbReference type="InterPro" id="IPR041075">
    <property type="entry name" value="NOD1/2_WH"/>
</dbReference>
<reference evidence="8 9" key="1">
    <citation type="submission" date="2024-05" db="EMBL/GenBank/DDBJ databases">
        <title>Genome sequencing and assembly of Indian major carp, Cirrhinus mrigala (Hamilton, 1822).</title>
        <authorList>
            <person name="Mohindra V."/>
            <person name="Chowdhury L.M."/>
            <person name="Lal K."/>
            <person name="Jena J.K."/>
        </authorList>
    </citation>
    <scope>NUCLEOTIDE SEQUENCE [LARGE SCALE GENOMIC DNA]</scope>
    <source>
        <strain evidence="8">CM1030</strain>
        <tissue evidence="8">Blood</tissue>
    </source>
</reference>
<evidence type="ECO:0000313" key="8">
    <source>
        <dbReference type="EMBL" id="KAL0169643.1"/>
    </source>
</evidence>
<organism evidence="8 9">
    <name type="scientific">Cirrhinus mrigala</name>
    <name type="common">Mrigala</name>
    <dbReference type="NCBI Taxonomy" id="683832"/>
    <lineage>
        <taxon>Eukaryota</taxon>
        <taxon>Metazoa</taxon>
        <taxon>Chordata</taxon>
        <taxon>Craniata</taxon>
        <taxon>Vertebrata</taxon>
        <taxon>Euteleostomi</taxon>
        <taxon>Actinopterygii</taxon>
        <taxon>Neopterygii</taxon>
        <taxon>Teleostei</taxon>
        <taxon>Ostariophysi</taxon>
        <taxon>Cypriniformes</taxon>
        <taxon>Cyprinidae</taxon>
        <taxon>Labeoninae</taxon>
        <taxon>Labeonini</taxon>
        <taxon>Cirrhinus</taxon>
    </lineage>
</organism>
<evidence type="ECO:0000256" key="1">
    <source>
        <dbReference type="ARBA" id="ARBA00004496"/>
    </source>
</evidence>
<dbReference type="Gene3D" id="3.40.50.300">
    <property type="entry name" value="P-loop containing nucleotide triphosphate hydrolases"/>
    <property type="match status" value="1"/>
</dbReference>
<evidence type="ECO:0000256" key="2">
    <source>
        <dbReference type="ARBA" id="ARBA00022490"/>
    </source>
</evidence>
<dbReference type="FunFam" id="3.40.50.300:FF:000210">
    <property type="entry name" value="Si:dkey-16p6.1"/>
    <property type="match status" value="1"/>
</dbReference>
<dbReference type="GO" id="GO:0005737">
    <property type="term" value="C:cytoplasm"/>
    <property type="evidence" value="ECO:0007669"/>
    <property type="project" value="UniProtKB-SubCell"/>
</dbReference>
<dbReference type="AlphaFoldDB" id="A0ABD0P6D0"/>
<dbReference type="Proteomes" id="UP001529510">
    <property type="component" value="Unassembled WGS sequence"/>
</dbReference>
<keyword evidence="9" id="KW-1185">Reference proteome</keyword>
<dbReference type="Pfam" id="PF17779">
    <property type="entry name" value="WHD_NOD2"/>
    <property type="match status" value="1"/>
</dbReference>
<keyword evidence="6" id="KW-0067">ATP-binding</keyword>